<protein>
    <recommendedName>
        <fullName evidence="3">MD-2-related lipid-recognition domain-containing protein</fullName>
    </recommendedName>
</protein>
<dbReference type="SUPFAM" id="SSF81296">
    <property type="entry name" value="E set domains"/>
    <property type="match status" value="1"/>
</dbReference>
<dbReference type="OrthoDB" id="6409159at2759"/>
<dbReference type="PANTHER" id="PTHR11306:SF64">
    <property type="entry name" value="LEGUMINOSIN GROUP578 SECRETED PEPTIDE"/>
    <property type="match status" value="1"/>
</dbReference>
<name>A0A660KUJ1_9ROSI</name>
<keyword evidence="1 2" id="KW-0732">Signal</keyword>
<organism evidence="4 5">
    <name type="scientific">Carpinus fangiana</name>
    <dbReference type="NCBI Taxonomy" id="176857"/>
    <lineage>
        <taxon>Eukaryota</taxon>
        <taxon>Viridiplantae</taxon>
        <taxon>Streptophyta</taxon>
        <taxon>Embryophyta</taxon>
        <taxon>Tracheophyta</taxon>
        <taxon>Spermatophyta</taxon>
        <taxon>Magnoliopsida</taxon>
        <taxon>eudicotyledons</taxon>
        <taxon>Gunneridae</taxon>
        <taxon>Pentapetalae</taxon>
        <taxon>rosids</taxon>
        <taxon>fabids</taxon>
        <taxon>Fagales</taxon>
        <taxon>Betulaceae</taxon>
        <taxon>Carpinus</taxon>
    </lineage>
</organism>
<dbReference type="GO" id="GO:0032934">
    <property type="term" value="F:sterol binding"/>
    <property type="evidence" value="ECO:0007669"/>
    <property type="project" value="InterPro"/>
</dbReference>
<evidence type="ECO:0000313" key="5">
    <source>
        <dbReference type="Proteomes" id="UP000327013"/>
    </source>
</evidence>
<reference evidence="4 5" key="1">
    <citation type="submission" date="2019-06" db="EMBL/GenBank/DDBJ databases">
        <title>A chromosomal-level reference genome of Carpinus fangiana (Coryloideae, Betulaceae).</title>
        <authorList>
            <person name="Yang X."/>
            <person name="Wang Z."/>
            <person name="Zhang L."/>
            <person name="Hao G."/>
            <person name="Liu J."/>
            <person name="Yang Y."/>
        </authorList>
    </citation>
    <scope>NUCLEOTIDE SEQUENCE [LARGE SCALE GENOMIC DNA]</scope>
    <source>
        <strain evidence="4">Cfa_2016G</strain>
        <tissue evidence="4">Leaf</tissue>
    </source>
</reference>
<dbReference type="InterPro" id="IPR003172">
    <property type="entry name" value="ML_dom"/>
</dbReference>
<dbReference type="Proteomes" id="UP000327013">
    <property type="component" value="Chromosome 4"/>
</dbReference>
<gene>
    <name evidence="4" type="ORF">FH972_010209</name>
</gene>
<sequence length="159" mass="17231">MEAVAQLKLTLVLFFAAVCLVLVPSTHAKDVKYCDKKGDYVVKVRGVEISPDPVVSGKPATFKISASADQDIDGGKVIIDVSYFGLHVHTEKIELSEETPCPIEAGNFVLSHTQILPGYTPPGSYTLKMTMEDDDNEVLACISFSFKISFGSMLSALLE</sequence>
<proteinExistence type="predicted"/>
<evidence type="ECO:0000256" key="2">
    <source>
        <dbReference type="SAM" id="SignalP"/>
    </source>
</evidence>
<dbReference type="AlphaFoldDB" id="A0A660KUJ1"/>
<dbReference type="CDD" id="cd00917">
    <property type="entry name" value="PG-PI_TP"/>
    <property type="match status" value="1"/>
</dbReference>
<evidence type="ECO:0000259" key="3">
    <source>
        <dbReference type="SMART" id="SM00737"/>
    </source>
</evidence>
<evidence type="ECO:0000256" key="1">
    <source>
        <dbReference type="ARBA" id="ARBA00022729"/>
    </source>
</evidence>
<feature type="chain" id="PRO_5025018886" description="MD-2-related lipid-recognition domain-containing protein" evidence="2">
    <location>
        <begin position="29"/>
        <end position="159"/>
    </location>
</feature>
<dbReference type="InterPro" id="IPR033917">
    <property type="entry name" value="ML_PG-PI_TP"/>
</dbReference>
<dbReference type="EMBL" id="CM017324">
    <property type="protein sequence ID" value="KAE8037636.1"/>
    <property type="molecule type" value="Genomic_DNA"/>
</dbReference>
<dbReference type="Pfam" id="PF02221">
    <property type="entry name" value="E1_DerP2_DerF2"/>
    <property type="match status" value="1"/>
</dbReference>
<accession>A0A660KUJ1</accession>
<dbReference type="Gene3D" id="2.60.40.770">
    <property type="match status" value="1"/>
</dbReference>
<dbReference type="InterPro" id="IPR014756">
    <property type="entry name" value="Ig_E-set"/>
</dbReference>
<dbReference type="PANTHER" id="PTHR11306">
    <property type="entry name" value="NIEMANN PICK TYPE C2 PROTEIN NPC2-RELATED"/>
    <property type="match status" value="1"/>
</dbReference>
<feature type="domain" description="MD-2-related lipid-recognition" evidence="3">
    <location>
        <begin position="31"/>
        <end position="146"/>
    </location>
</feature>
<keyword evidence="5" id="KW-1185">Reference proteome</keyword>
<dbReference type="FunFam" id="2.60.40.770:FF:000002">
    <property type="entry name" value="putative phosphatidylglycerol/phosphatidylinositol transfer protein DDB_G0282179"/>
    <property type="match status" value="1"/>
</dbReference>
<dbReference type="SMART" id="SM00737">
    <property type="entry name" value="ML"/>
    <property type="match status" value="1"/>
</dbReference>
<dbReference type="GO" id="GO:0032366">
    <property type="term" value="P:intracellular sterol transport"/>
    <property type="evidence" value="ECO:0007669"/>
    <property type="project" value="InterPro"/>
</dbReference>
<evidence type="ECO:0000313" key="4">
    <source>
        <dbReference type="EMBL" id="KAE8037636.1"/>
    </source>
</evidence>
<feature type="signal peptide" evidence="2">
    <location>
        <begin position="1"/>
        <end position="28"/>
    </location>
</feature>
<dbReference type="InterPro" id="IPR039670">
    <property type="entry name" value="NPC2-like"/>
</dbReference>